<evidence type="ECO:0000259" key="3">
    <source>
        <dbReference type="Pfam" id="PF11940"/>
    </source>
</evidence>
<dbReference type="GO" id="GO:0004177">
    <property type="term" value="F:aminopeptidase activity"/>
    <property type="evidence" value="ECO:0007669"/>
    <property type="project" value="UniProtKB-KW"/>
</dbReference>
<sequence length="515" mass="57235">MAANGGEYSQVYEKGAEVVRMYQTLLGKQGFRKGMDLYFKRHDGQAVTCEDFLAAMFDANDVHFPTFPVWYSQAGTPAVTVTSSYDAQARTFTLKCRQEVPPTAGQPEKTPMLIPLAVGLLDSSGQDIPLSLVHDGETAIDLKVGGKPLKTAVLRIEKVEHEFRFKDIAGKPVPSLLRNFSAPVRLHTDTTDEDLLFLLAHDSDEFNRWEAGQTLGRKILLDLISRVQKGEELSIPDAYVEGLRSLLTDASLDKDFITKAITLPGESELIDLMTVADPDAIHTARRFVVRQLAQRLRQEFLQAVESNRSSDAYDPSHPHRARRALKNIALVYLASLDEPETTQLASQEYKTATNMTDQFAALAAIAQNPGDALTEALAHFYELWKHETLVINKWLALQAASDVPGNVKNVRNLLDHPAFDICNPNKVYSLIGGFFASAVNFHAKDGSGYELLGDVVIKLDKLNPQVAARMVSAFSRWRKFDEKRQSLAKEQLERITKLEGLSDNVYEIASKSLAS</sequence>
<dbReference type="InterPro" id="IPR014782">
    <property type="entry name" value="Peptidase_M1_dom"/>
</dbReference>
<dbReference type="InterPro" id="IPR035414">
    <property type="entry name" value="Peptidase_M1_pepN_Ig-like"/>
</dbReference>
<dbReference type="Gene3D" id="1.10.390.10">
    <property type="entry name" value="Neutral Protease Domain 2"/>
    <property type="match status" value="1"/>
</dbReference>
<reference evidence="5 6" key="1">
    <citation type="submission" date="2024-09" db="EMBL/GenBank/DDBJ databases">
        <title>Chromosome-scale assembly of Riccia fluitans.</title>
        <authorList>
            <person name="Paukszto L."/>
            <person name="Sawicki J."/>
            <person name="Karawczyk K."/>
            <person name="Piernik-Szablinska J."/>
            <person name="Szczecinska M."/>
            <person name="Mazdziarz M."/>
        </authorList>
    </citation>
    <scope>NUCLEOTIDE SEQUENCE [LARGE SCALE GENOMIC DNA]</scope>
    <source>
        <strain evidence="5">Rf_01</strain>
        <tissue evidence="5">Aerial parts of the thallus</tissue>
    </source>
</reference>
<keyword evidence="1" id="KW-0378">Hydrolase</keyword>
<dbReference type="Pfam" id="PF01433">
    <property type="entry name" value="Peptidase_M1"/>
    <property type="match status" value="1"/>
</dbReference>
<keyword evidence="1" id="KW-0031">Aminopeptidase</keyword>
<evidence type="ECO:0000313" key="5">
    <source>
        <dbReference type="EMBL" id="KAL2642323.1"/>
    </source>
</evidence>
<dbReference type="Gene3D" id="2.60.40.1840">
    <property type="match status" value="1"/>
</dbReference>
<dbReference type="Gene3D" id="1.25.50.10">
    <property type="entry name" value="Peptidase M1, alanyl aminopeptidase, C-terminal domain"/>
    <property type="match status" value="1"/>
</dbReference>
<evidence type="ECO:0008006" key="7">
    <source>
        <dbReference type="Google" id="ProtNLM"/>
    </source>
</evidence>
<protein>
    <recommendedName>
        <fullName evidence="7">Aminopeptidase N</fullName>
    </recommendedName>
</protein>
<keyword evidence="1" id="KW-0645">Protease</keyword>
<feature type="domain" description="Peptidase M1 membrane alanine aminopeptidase" evidence="2">
    <location>
        <begin position="10"/>
        <end position="61"/>
    </location>
</feature>
<dbReference type="FunFam" id="1.25.50.10:FF:000002">
    <property type="entry name" value="Puromycin-sensitive aminopeptidase"/>
    <property type="match status" value="1"/>
</dbReference>
<evidence type="ECO:0000259" key="4">
    <source>
        <dbReference type="Pfam" id="PF17432"/>
    </source>
</evidence>
<evidence type="ECO:0000256" key="1">
    <source>
        <dbReference type="ARBA" id="ARBA00022438"/>
    </source>
</evidence>
<dbReference type="InterPro" id="IPR038438">
    <property type="entry name" value="PepN_Ig-like_sf"/>
</dbReference>
<dbReference type="FunFam" id="2.60.40.1840:FF:000001">
    <property type="entry name" value="Aminopeptidase N"/>
    <property type="match status" value="1"/>
</dbReference>
<dbReference type="EMBL" id="JBHFFA010000002">
    <property type="protein sequence ID" value="KAL2642323.1"/>
    <property type="molecule type" value="Genomic_DNA"/>
</dbReference>
<dbReference type="PANTHER" id="PTHR46322:SF1">
    <property type="entry name" value="PUROMYCIN-SENSITIVE AMINOPEPTIDASE"/>
    <property type="match status" value="1"/>
</dbReference>
<proteinExistence type="predicted"/>
<dbReference type="AlphaFoldDB" id="A0ABD1Z3L8"/>
<comment type="caution">
    <text evidence="5">The sequence shown here is derived from an EMBL/GenBank/DDBJ whole genome shotgun (WGS) entry which is preliminary data.</text>
</comment>
<dbReference type="InterPro" id="IPR024601">
    <property type="entry name" value="Peptidase_M1_pepN_C"/>
</dbReference>
<name>A0ABD1Z3L8_9MARC</name>
<accession>A0ABD1Z3L8</accession>
<dbReference type="InterPro" id="IPR027268">
    <property type="entry name" value="Peptidase_M4/M1_CTD_sf"/>
</dbReference>
<dbReference type="Proteomes" id="UP001605036">
    <property type="component" value="Unassembled WGS sequence"/>
</dbReference>
<dbReference type="Pfam" id="PF17432">
    <property type="entry name" value="DUF3458_C"/>
    <property type="match status" value="1"/>
</dbReference>
<keyword evidence="6" id="KW-1185">Reference proteome</keyword>
<dbReference type="SUPFAM" id="SSF55486">
    <property type="entry name" value="Metalloproteases ('zincins'), catalytic domain"/>
    <property type="match status" value="1"/>
</dbReference>
<feature type="domain" description="Peptidase M1 alanyl aminopeptidase C-terminal" evidence="4">
    <location>
        <begin position="192"/>
        <end position="514"/>
    </location>
</feature>
<evidence type="ECO:0000313" key="6">
    <source>
        <dbReference type="Proteomes" id="UP001605036"/>
    </source>
</evidence>
<dbReference type="Pfam" id="PF11940">
    <property type="entry name" value="DUF3458"/>
    <property type="match status" value="1"/>
</dbReference>
<feature type="domain" description="Peptidase M1 alanyl aminopeptidase Ig-like fold" evidence="3">
    <location>
        <begin position="75"/>
        <end position="188"/>
    </location>
</feature>
<gene>
    <name evidence="5" type="ORF">R1flu_009910</name>
</gene>
<dbReference type="InterPro" id="IPR037144">
    <property type="entry name" value="Peptidase_M1_pepN_C_sf"/>
</dbReference>
<evidence type="ECO:0000259" key="2">
    <source>
        <dbReference type="Pfam" id="PF01433"/>
    </source>
</evidence>
<organism evidence="5 6">
    <name type="scientific">Riccia fluitans</name>
    <dbReference type="NCBI Taxonomy" id="41844"/>
    <lineage>
        <taxon>Eukaryota</taxon>
        <taxon>Viridiplantae</taxon>
        <taxon>Streptophyta</taxon>
        <taxon>Embryophyta</taxon>
        <taxon>Marchantiophyta</taxon>
        <taxon>Marchantiopsida</taxon>
        <taxon>Marchantiidae</taxon>
        <taxon>Marchantiales</taxon>
        <taxon>Ricciaceae</taxon>
        <taxon>Riccia</taxon>
    </lineage>
</organism>
<dbReference type="PANTHER" id="PTHR46322">
    <property type="entry name" value="PUROMYCIN-SENSITIVE AMINOPEPTIDASE"/>
    <property type="match status" value="1"/>
</dbReference>
<dbReference type="InterPro" id="IPR012779">
    <property type="entry name" value="Peptidase_M1_pepN"/>
</dbReference>